<dbReference type="EMBL" id="JAVXUO010003063">
    <property type="protein sequence ID" value="KAK2967072.1"/>
    <property type="molecule type" value="Genomic_DNA"/>
</dbReference>
<feature type="chain" id="PRO_5041697244" description="Peptide transporter 1" evidence="9">
    <location>
        <begin position="18"/>
        <end position="1152"/>
    </location>
</feature>
<evidence type="ECO:0000256" key="6">
    <source>
        <dbReference type="ARBA" id="ARBA00044504"/>
    </source>
</evidence>
<dbReference type="GO" id="GO:0022857">
    <property type="term" value="F:transmembrane transporter activity"/>
    <property type="evidence" value="ECO:0007669"/>
    <property type="project" value="InterPro"/>
</dbReference>
<dbReference type="GO" id="GO:0016020">
    <property type="term" value="C:membrane"/>
    <property type="evidence" value="ECO:0007669"/>
    <property type="project" value="UniProtKB-SubCell"/>
</dbReference>
<dbReference type="GO" id="GO:0006857">
    <property type="term" value="P:oligopeptide transport"/>
    <property type="evidence" value="ECO:0007669"/>
    <property type="project" value="InterPro"/>
</dbReference>
<dbReference type="Proteomes" id="UP001187471">
    <property type="component" value="Unassembled WGS sequence"/>
</dbReference>
<keyword evidence="11" id="KW-1185">Reference proteome</keyword>
<evidence type="ECO:0000256" key="1">
    <source>
        <dbReference type="ARBA" id="ARBA00004141"/>
    </source>
</evidence>
<feature type="transmembrane region" description="Helical" evidence="8">
    <location>
        <begin position="227"/>
        <end position="246"/>
    </location>
</feature>
<keyword evidence="3 7" id="KW-0812">Transmembrane</keyword>
<dbReference type="InterPro" id="IPR018456">
    <property type="entry name" value="PTR2_symporter_CS"/>
</dbReference>
<feature type="transmembrane region" description="Helical" evidence="8">
    <location>
        <begin position="908"/>
        <end position="930"/>
    </location>
</feature>
<comment type="similarity">
    <text evidence="2 7">Belongs to the major facilitator superfamily. Proton-dependent oligopeptide transporter (POT/PTR) (TC 2.A.17) family.</text>
</comment>
<evidence type="ECO:0000256" key="9">
    <source>
        <dbReference type="SAM" id="SignalP"/>
    </source>
</evidence>
<keyword evidence="5 8" id="KW-0472">Membrane</keyword>
<dbReference type="Pfam" id="PF00854">
    <property type="entry name" value="PTR2"/>
    <property type="match status" value="2"/>
</dbReference>
<evidence type="ECO:0000256" key="2">
    <source>
        <dbReference type="ARBA" id="ARBA00005982"/>
    </source>
</evidence>
<protein>
    <recommendedName>
        <fullName evidence="12">Peptide transporter 1</fullName>
    </recommendedName>
</protein>
<keyword evidence="7" id="KW-0813">Transport</keyword>
<feature type="transmembrane region" description="Helical" evidence="8">
    <location>
        <begin position="202"/>
        <end position="221"/>
    </location>
</feature>
<feature type="transmembrane region" description="Helical" evidence="8">
    <location>
        <begin position="648"/>
        <end position="666"/>
    </location>
</feature>
<evidence type="ECO:0008006" key="12">
    <source>
        <dbReference type="Google" id="ProtNLM"/>
    </source>
</evidence>
<reference evidence="10" key="1">
    <citation type="submission" date="2022-12" db="EMBL/GenBank/DDBJ databases">
        <title>Draft genome assemblies for two species of Escallonia (Escalloniales).</title>
        <authorList>
            <person name="Chanderbali A."/>
            <person name="Dervinis C."/>
            <person name="Anghel I."/>
            <person name="Soltis D."/>
            <person name="Soltis P."/>
            <person name="Zapata F."/>
        </authorList>
    </citation>
    <scope>NUCLEOTIDE SEQUENCE</scope>
    <source>
        <strain evidence="10">UCBG92.1500</strain>
        <tissue evidence="10">Leaf</tissue>
    </source>
</reference>
<keyword evidence="9" id="KW-0732">Signal</keyword>
<evidence type="ECO:0000256" key="4">
    <source>
        <dbReference type="ARBA" id="ARBA00022989"/>
    </source>
</evidence>
<feature type="transmembrane region" description="Helical" evidence="8">
    <location>
        <begin position="672"/>
        <end position="692"/>
    </location>
</feature>
<organism evidence="10 11">
    <name type="scientific">Escallonia rubra</name>
    <dbReference type="NCBI Taxonomy" id="112253"/>
    <lineage>
        <taxon>Eukaryota</taxon>
        <taxon>Viridiplantae</taxon>
        <taxon>Streptophyta</taxon>
        <taxon>Embryophyta</taxon>
        <taxon>Tracheophyta</taxon>
        <taxon>Spermatophyta</taxon>
        <taxon>Magnoliopsida</taxon>
        <taxon>eudicotyledons</taxon>
        <taxon>Gunneridae</taxon>
        <taxon>Pentapetalae</taxon>
        <taxon>asterids</taxon>
        <taxon>campanulids</taxon>
        <taxon>Escalloniales</taxon>
        <taxon>Escalloniaceae</taxon>
        <taxon>Escallonia</taxon>
    </lineage>
</organism>
<name>A0AA88QDG0_9ASTE</name>
<dbReference type="InterPro" id="IPR036259">
    <property type="entry name" value="MFS_trans_sf"/>
</dbReference>
<evidence type="ECO:0000313" key="11">
    <source>
        <dbReference type="Proteomes" id="UP001187471"/>
    </source>
</evidence>
<evidence type="ECO:0000313" key="10">
    <source>
        <dbReference type="EMBL" id="KAK2967072.1"/>
    </source>
</evidence>
<feature type="transmembrane region" description="Helical" evidence="8">
    <location>
        <begin position="113"/>
        <end position="132"/>
    </location>
</feature>
<feature type="transmembrane region" description="Helical" evidence="8">
    <location>
        <begin position="762"/>
        <end position="781"/>
    </location>
</feature>
<feature type="transmembrane region" description="Helical" evidence="8">
    <location>
        <begin position="351"/>
        <end position="375"/>
    </location>
</feature>
<feature type="transmembrane region" description="Helical" evidence="8">
    <location>
        <begin position="993"/>
        <end position="1011"/>
    </location>
</feature>
<sequence>MIWVLYALVHSLTDVLPSWDRDFPIQDGTVDYHGNPANKKKTGTWKACLFILGNECCERLAYYGMSTNLLLYFKHHLNQHSAVASKNLSNWSGTCYITPLIGAFVADAYLGRYWTIASFSIIYVMGMTLLTLSASVSGLKPSCYGKDNCHPTDAQSAVCFTALYLVALGTGGIKPCVSSFGADQFDDADDVERKRKSSFFNWFYFSINIGALIASSVLVWIQDNVGWGWGFGIPAITMAIAVVSFFSGTRLYRNQKPAGSPLTRLCQVVVASLRKRRVAVPADKSLLYEVTDAGSAIVGSRKLDHTKDLCFFDKAAVEKQSDNVTGSINPWRLCTVTQVEELKAIIRLLPIWATGIIFATVYGQMSNLFVLQGFFMDIHVVSSSSFKIPPASLSIFDTLSVIFWVPIYDKIIVPVGRKYTGHKTGLTTLQRMGIGLFISIFAMLSAGILEVVRLGIVRRNDYYTLANMPMSIFWQVPQYFLIGCAEVFTFIGQLEFFYQEAPDSMRSMCSALSLTTVALGNYLSSLLVTIVTDISTKDGKVGWIPDNLNYGMYRAPNMSTSRKGNYTGSSIRPLLDPIDEDDIYTKDGTTDYLGNPANKLKTGTWKACRYILGNECCERLAQYGMASNLMLYFKNHLNQHSATASRNLSNWSGTCYITPLIGAFIADAYLGRYWTIASFSMIYVAGMTLLTLSATVPGLKPTCYEKDVCSATDAQSAVCFTALYLVALGTGGIKPCVSSYGADQFDDDDEVEKKYKTSFFNWFYFSINIGALVAHSLLVWIQDNVGWGWGFGIPAVTMAIAVVFFFSGTRLYRNQEPRGSPLTRLCQVVVASFRKRRVDIPADSAHFYESADSESTVVGSRKLDHTEELSFFDKAAVEIESDHIKGSIDPWTLCTVTQVEELKAVIRLLPVWATGIIFSTVYGQMSNLFVLQGSTMDLRVGNTGFEIPPASLGMFDTLSVLFWIPVYDKIIVPVARKLTGQKSGLTQLQRMGTGLFISIFAMLFAGALEVIRLEIVRRHNYYELKHMPMSIFWQVPQFFLIGCAEVFTFVGQLEFFYEQAPDSMRSLCSALSLTTTALGGYLSSLLVTIVAQVSTRDGQPGWIPDNLNYGHLHYFFWLLAMLSTLNLGAFLLVAKWYTYKRPIGISSTGYKE</sequence>
<feature type="transmembrane region" description="Helical" evidence="8">
    <location>
        <begin position="476"/>
        <end position="498"/>
    </location>
</feature>
<evidence type="ECO:0000256" key="8">
    <source>
        <dbReference type="SAM" id="Phobius"/>
    </source>
</evidence>
<comment type="subcellular location">
    <subcellularLocation>
        <location evidence="1 7">Membrane</location>
        <topology evidence="1 7">Multi-pass membrane protein</topology>
    </subcellularLocation>
</comment>
<evidence type="ECO:0000256" key="3">
    <source>
        <dbReference type="ARBA" id="ARBA00022692"/>
    </source>
</evidence>
<feature type="transmembrane region" description="Helical" evidence="8">
    <location>
        <begin position="787"/>
        <end position="808"/>
    </location>
</feature>
<proteinExistence type="inferred from homology"/>
<feature type="transmembrane region" description="Helical" evidence="8">
    <location>
        <begin position="395"/>
        <end position="413"/>
    </location>
</feature>
<dbReference type="InterPro" id="IPR000109">
    <property type="entry name" value="POT_fam"/>
</dbReference>
<dbReference type="PROSITE" id="PS01023">
    <property type="entry name" value="PTR2_2"/>
    <property type="match status" value="2"/>
</dbReference>
<comment type="caution">
    <text evidence="10">The sequence shown here is derived from an EMBL/GenBank/DDBJ whole genome shotgun (WGS) entry which is preliminary data.</text>
</comment>
<dbReference type="SUPFAM" id="SSF103473">
    <property type="entry name" value="MFS general substrate transporter"/>
    <property type="match status" value="2"/>
</dbReference>
<feature type="signal peptide" evidence="9">
    <location>
        <begin position="1"/>
        <end position="17"/>
    </location>
</feature>
<dbReference type="AlphaFoldDB" id="A0AA88QDG0"/>
<dbReference type="PROSITE" id="PS01022">
    <property type="entry name" value="PTR2_1"/>
    <property type="match status" value="2"/>
</dbReference>
<accession>A0AA88QDG0</accession>
<dbReference type="Gene3D" id="1.20.1250.20">
    <property type="entry name" value="MFS general substrate transporter like domains"/>
    <property type="match status" value="2"/>
</dbReference>
<feature type="transmembrane region" description="Helical" evidence="8">
    <location>
        <begin position="434"/>
        <end position="456"/>
    </location>
</feature>
<comment type="similarity">
    <text evidence="6">Belongs to the major facilitator superfamily. Phosphate:H(+) symporter (TC 2.A.1.9) family.</text>
</comment>
<evidence type="ECO:0000256" key="5">
    <source>
        <dbReference type="ARBA" id="ARBA00023136"/>
    </source>
</evidence>
<feature type="transmembrane region" description="Helical" evidence="8">
    <location>
        <begin position="1071"/>
        <end position="1094"/>
    </location>
</feature>
<evidence type="ECO:0000256" key="7">
    <source>
        <dbReference type="RuleBase" id="RU003755"/>
    </source>
</evidence>
<gene>
    <name evidence="10" type="ORF">RJ640_015292</name>
</gene>
<keyword evidence="4 8" id="KW-1133">Transmembrane helix</keyword>
<dbReference type="PANTHER" id="PTHR11654">
    <property type="entry name" value="OLIGOPEPTIDE TRANSPORTER-RELATED"/>
    <property type="match status" value="1"/>
</dbReference>
<feature type="transmembrane region" description="Helical" evidence="8">
    <location>
        <begin position="950"/>
        <end position="972"/>
    </location>
</feature>
<feature type="transmembrane region" description="Helical" evidence="8">
    <location>
        <begin position="1031"/>
        <end position="1050"/>
    </location>
</feature>
<feature type="transmembrane region" description="Helical" evidence="8">
    <location>
        <begin position="1114"/>
        <end position="1134"/>
    </location>
</feature>